<dbReference type="Proteomes" id="UP000887568">
    <property type="component" value="Unplaced"/>
</dbReference>
<dbReference type="GeneID" id="119723512"/>
<reference evidence="2" key="1">
    <citation type="submission" date="2022-11" db="UniProtKB">
        <authorList>
            <consortium name="EnsemblMetazoa"/>
        </authorList>
    </citation>
    <scope>IDENTIFICATION</scope>
</reference>
<keyword evidence="1" id="KW-0472">Membrane</keyword>
<proteinExistence type="predicted"/>
<dbReference type="EnsemblMetazoa" id="XM_038194208.1">
    <property type="protein sequence ID" value="XP_038050136.1"/>
    <property type="gene ID" value="LOC119723512"/>
</dbReference>
<keyword evidence="1" id="KW-1133">Transmembrane helix</keyword>
<dbReference type="EnsemblMetazoa" id="XM_038194209.1">
    <property type="protein sequence ID" value="XP_038050137.1"/>
    <property type="gene ID" value="LOC119723512"/>
</dbReference>
<evidence type="ECO:0000256" key="1">
    <source>
        <dbReference type="SAM" id="Phobius"/>
    </source>
</evidence>
<evidence type="ECO:0000313" key="3">
    <source>
        <dbReference type="Proteomes" id="UP000887568"/>
    </source>
</evidence>
<accession>A0A913ZEC2</accession>
<sequence length="425" mass="49044">MKTTTFQHHFISEDGELRSAAMGKYVYMYTSRPVITVKSKETTPNVGRISVLLGMVLVVTCTTLAFICSPFSPVNQMQVLQHAHVPRSHDSGEAEFGQIAPAYEPNPKNILYIFTGRWRYLRINFAYIYRSLRQNGGVLDRVYYVMIQYDDQTLSKLTELTDSANKYLGEKVFELKIRNPNEDTTRLPKDVFPQVAYEILAEIVKYPERKYFKMDDDIVYIHPGAFRQLIEQQNTSECFLHFANIGGANWRSSYIHQEMGVFDDKEINPNNLRFEFNPKGNPRCGFKSAECAQLALRGFLHHYENKSLDRFQFDGRYPTTERGRYNINLLLLDVNIINFNAMLDSTPIGNDYEFWLTQKYSSKVKNPNCIVGGAFVVHFAYSVNEKEIRKQNFAEKFETIAFNDLVKFLPGEFQNILALNATSTA</sequence>
<keyword evidence="1" id="KW-0812">Transmembrane</keyword>
<dbReference type="AlphaFoldDB" id="A0A913ZEC2"/>
<protein>
    <submittedName>
        <fullName evidence="2">Uncharacterized protein</fullName>
    </submittedName>
</protein>
<keyword evidence="3" id="KW-1185">Reference proteome</keyword>
<dbReference type="RefSeq" id="XP_038050137.1">
    <property type="nucleotide sequence ID" value="XM_038194209.1"/>
</dbReference>
<dbReference type="RefSeq" id="XP_038050136.1">
    <property type="nucleotide sequence ID" value="XM_038194208.1"/>
</dbReference>
<name>A0A913ZEC2_PATMI</name>
<evidence type="ECO:0000313" key="2">
    <source>
        <dbReference type="EnsemblMetazoa" id="XP_038050137.1"/>
    </source>
</evidence>
<dbReference type="OrthoDB" id="5593235at2759"/>
<feature type="transmembrane region" description="Helical" evidence="1">
    <location>
        <begin position="49"/>
        <end position="67"/>
    </location>
</feature>
<organism evidence="2 3">
    <name type="scientific">Patiria miniata</name>
    <name type="common">Bat star</name>
    <name type="synonym">Asterina miniata</name>
    <dbReference type="NCBI Taxonomy" id="46514"/>
    <lineage>
        <taxon>Eukaryota</taxon>
        <taxon>Metazoa</taxon>
        <taxon>Echinodermata</taxon>
        <taxon>Eleutherozoa</taxon>
        <taxon>Asterozoa</taxon>
        <taxon>Asteroidea</taxon>
        <taxon>Valvatacea</taxon>
        <taxon>Valvatida</taxon>
        <taxon>Asterinidae</taxon>
        <taxon>Patiria</taxon>
    </lineage>
</organism>